<keyword evidence="2" id="KW-1185">Reference proteome</keyword>
<comment type="caution">
    <text evidence="1">The sequence shown here is derived from an EMBL/GenBank/DDBJ whole genome shotgun (WGS) entry which is preliminary data.</text>
</comment>
<dbReference type="Proteomes" id="UP000306272">
    <property type="component" value="Unassembled WGS sequence"/>
</dbReference>
<proteinExistence type="predicted"/>
<evidence type="ECO:0000313" key="1">
    <source>
        <dbReference type="EMBL" id="TNB96215.1"/>
    </source>
</evidence>
<dbReference type="EMBL" id="VDDB01000009">
    <property type="protein sequence ID" value="TNB96215.1"/>
    <property type="molecule type" value="Genomic_DNA"/>
</dbReference>
<organism evidence="1 2">
    <name type="scientific">Pseudomonas jessenii</name>
    <dbReference type="NCBI Taxonomy" id="77298"/>
    <lineage>
        <taxon>Bacteria</taxon>
        <taxon>Pseudomonadati</taxon>
        <taxon>Pseudomonadota</taxon>
        <taxon>Gammaproteobacteria</taxon>
        <taxon>Pseudomonadales</taxon>
        <taxon>Pseudomonadaceae</taxon>
        <taxon>Pseudomonas</taxon>
    </lineage>
</organism>
<protein>
    <submittedName>
        <fullName evidence="1">Uncharacterized protein</fullName>
    </submittedName>
</protein>
<gene>
    <name evidence="1" type="ORF">FHG55_12045</name>
</gene>
<accession>A0A5C4KYR8</accession>
<dbReference type="AlphaFoldDB" id="A0A5C4KYR8"/>
<name>A0A5C4KYR8_PSEJE</name>
<reference evidence="1" key="1">
    <citation type="submission" date="2019-06" db="EMBL/GenBank/DDBJ databases">
        <title>Pseudomonas-derived Butenolides : (Bio)synthesis of Styrolides.</title>
        <authorList>
            <person name="Klapper M."/>
            <person name="Chowdhury S."/>
            <person name="Stallforth P."/>
        </authorList>
    </citation>
    <scope>NUCLEOTIDE SEQUENCE [LARGE SCALE GENOMIC DNA]</scope>
    <source>
        <strain evidence="1">EC-S101</strain>
    </source>
</reference>
<dbReference type="RefSeq" id="WP_205884897.1">
    <property type="nucleotide sequence ID" value="NZ_VDDB01000009.1"/>
</dbReference>
<evidence type="ECO:0000313" key="2">
    <source>
        <dbReference type="Proteomes" id="UP000306272"/>
    </source>
</evidence>
<sequence>MRFLNLIPAPYRVLIVGNLLVAVARAAALAWQVKAWHYSEQLAEQTRLHTDTLHQFALASNAQQRAEQHQRLSL</sequence>